<dbReference type="EMBL" id="QKWP01001546">
    <property type="protein sequence ID" value="RIB08140.1"/>
    <property type="molecule type" value="Genomic_DNA"/>
</dbReference>
<reference evidence="1 2" key="1">
    <citation type="submission" date="2018-06" db="EMBL/GenBank/DDBJ databases">
        <title>Comparative genomics reveals the genomic features of Rhizophagus irregularis, R. cerebriforme, R. diaphanum and Gigaspora rosea, and their symbiotic lifestyle signature.</title>
        <authorList>
            <person name="Morin E."/>
            <person name="San Clemente H."/>
            <person name="Chen E.C.H."/>
            <person name="De La Providencia I."/>
            <person name="Hainaut M."/>
            <person name="Kuo A."/>
            <person name="Kohler A."/>
            <person name="Murat C."/>
            <person name="Tang N."/>
            <person name="Roy S."/>
            <person name="Loubradou J."/>
            <person name="Henrissat B."/>
            <person name="Grigoriev I.V."/>
            <person name="Corradi N."/>
            <person name="Roux C."/>
            <person name="Martin F.M."/>
        </authorList>
    </citation>
    <scope>NUCLEOTIDE SEQUENCE [LARGE SCALE GENOMIC DNA]</scope>
    <source>
        <strain evidence="1 2">DAOM 194757</strain>
    </source>
</reference>
<accession>A0A397UDB2</accession>
<dbReference type="OrthoDB" id="10463555at2759"/>
<gene>
    <name evidence="1" type="ORF">C2G38_2045398</name>
</gene>
<evidence type="ECO:0000313" key="1">
    <source>
        <dbReference type="EMBL" id="RIB08140.1"/>
    </source>
</evidence>
<name>A0A397UDB2_9GLOM</name>
<evidence type="ECO:0000313" key="2">
    <source>
        <dbReference type="Proteomes" id="UP000266673"/>
    </source>
</evidence>
<dbReference type="Proteomes" id="UP000266673">
    <property type="component" value="Unassembled WGS sequence"/>
</dbReference>
<sequence>MKLQMTTAETPSFHYLLLFREDYREEIAEHLKASPTVDDVFGFALLNKFTLAEYRVQPTKIDLENGQGTVDIEVDFEEPWNQTKANNWWLAKDLLFYLYENFENYKFM</sequence>
<keyword evidence="2" id="KW-1185">Reference proteome</keyword>
<organism evidence="1 2">
    <name type="scientific">Gigaspora rosea</name>
    <dbReference type="NCBI Taxonomy" id="44941"/>
    <lineage>
        <taxon>Eukaryota</taxon>
        <taxon>Fungi</taxon>
        <taxon>Fungi incertae sedis</taxon>
        <taxon>Mucoromycota</taxon>
        <taxon>Glomeromycotina</taxon>
        <taxon>Glomeromycetes</taxon>
        <taxon>Diversisporales</taxon>
        <taxon>Gigasporaceae</taxon>
        <taxon>Gigaspora</taxon>
    </lineage>
</organism>
<protein>
    <submittedName>
        <fullName evidence="1">Uncharacterized protein</fullName>
    </submittedName>
</protein>
<dbReference type="AlphaFoldDB" id="A0A397UDB2"/>
<comment type="caution">
    <text evidence="1">The sequence shown here is derived from an EMBL/GenBank/DDBJ whole genome shotgun (WGS) entry which is preliminary data.</text>
</comment>
<proteinExistence type="predicted"/>